<dbReference type="Proteomes" id="UP000029734">
    <property type="component" value="Unassembled WGS sequence"/>
</dbReference>
<dbReference type="PANTHER" id="PTHR33336">
    <property type="entry name" value="QUINOL MONOOXYGENASE YGIN-RELATED"/>
    <property type="match status" value="1"/>
</dbReference>
<dbReference type="EMBL" id="JQCR01000002">
    <property type="protein sequence ID" value="KGE19521.1"/>
    <property type="molecule type" value="Genomic_DNA"/>
</dbReference>
<dbReference type="PANTHER" id="PTHR33336:SF3">
    <property type="entry name" value="ABM DOMAIN-CONTAINING PROTEIN"/>
    <property type="match status" value="1"/>
</dbReference>
<dbReference type="GO" id="GO:0004497">
    <property type="term" value="F:monooxygenase activity"/>
    <property type="evidence" value="ECO:0007669"/>
    <property type="project" value="UniProtKB-KW"/>
</dbReference>
<dbReference type="SUPFAM" id="SSF54909">
    <property type="entry name" value="Dimeric alpha+beta barrel"/>
    <property type="match status" value="1"/>
</dbReference>
<gene>
    <name evidence="2" type="ORF">PWYN_09340</name>
</gene>
<comment type="caution">
    <text evidence="2">The sequence shown here is derived from an EMBL/GenBank/DDBJ whole genome shotgun (WGS) entry which is preliminary data.</text>
</comment>
<evidence type="ECO:0000313" key="2">
    <source>
        <dbReference type="EMBL" id="KGE19521.1"/>
    </source>
</evidence>
<dbReference type="PROSITE" id="PS51725">
    <property type="entry name" value="ABM"/>
    <property type="match status" value="1"/>
</dbReference>
<keyword evidence="2" id="KW-0503">Monooxygenase</keyword>
<dbReference type="InterPro" id="IPR007138">
    <property type="entry name" value="ABM_dom"/>
</dbReference>
<keyword evidence="2" id="KW-0560">Oxidoreductase</keyword>
<evidence type="ECO:0000313" key="3">
    <source>
        <dbReference type="Proteomes" id="UP000029734"/>
    </source>
</evidence>
<dbReference type="AlphaFoldDB" id="A0A098MBW5"/>
<sequence>MIITHAVFHVLPERRAQFLEEVKPLIAASVAEEGNQSYELYRHTENENDFIMVETWRDSEAVSEHNASGHFTAFAAKAGTFLSAPLDVKVYNGNVL</sequence>
<dbReference type="Gene3D" id="3.30.70.100">
    <property type="match status" value="1"/>
</dbReference>
<feature type="domain" description="ABM" evidence="1">
    <location>
        <begin position="2"/>
        <end position="91"/>
    </location>
</feature>
<dbReference type="STRING" id="268407.PWYN_09340"/>
<dbReference type="RefSeq" id="WP_036650525.1">
    <property type="nucleotide sequence ID" value="NZ_JQCR01000002.1"/>
</dbReference>
<dbReference type="InterPro" id="IPR011008">
    <property type="entry name" value="Dimeric_a/b-barrel"/>
</dbReference>
<dbReference type="OrthoDB" id="287932at2"/>
<dbReference type="eggNOG" id="COG1359">
    <property type="taxonomic scope" value="Bacteria"/>
</dbReference>
<dbReference type="InterPro" id="IPR050744">
    <property type="entry name" value="AI-2_Isomerase_LsrG"/>
</dbReference>
<dbReference type="Pfam" id="PF03992">
    <property type="entry name" value="ABM"/>
    <property type="match status" value="1"/>
</dbReference>
<accession>A0A098MBW5</accession>
<organism evidence="2 3">
    <name type="scientific">Paenibacillus wynnii</name>
    <dbReference type="NCBI Taxonomy" id="268407"/>
    <lineage>
        <taxon>Bacteria</taxon>
        <taxon>Bacillati</taxon>
        <taxon>Bacillota</taxon>
        <taxon>Bacilli</taxon>
        <taxon>Bacillales</taxon>
        <taxon>Paenibacillaceae</taxon>
        <taxon>Paenibacillus</taxon>
    </lineage>
</organism>
<keyword evidence="3" id="KW-1185">Reference proteome</keyword>
<name>A0A098MBW5_9BACL</name>
<reference evidence="2 3" key="2">
    <citation type="submission" date="2014-10" db="EMBL/GenBank/DDBJ databases">
        <title>Comparative genomics of the Paenibacillus odorifer group.</title>
        <authorList>
            <person name="Tsai Y.-C."/>
            <person name="Martin N."/>
            <person name="Korlach J."/>
            <person name="Wiedmann M."/>
        </authorList>
    </citation>
    <scope>NUCLEOTIDE SEQUENCE [LARGE SCALE GENOMIC DNA]</scope>
    <source>
        <strain evidence="2 3">DSM 18334</strain>
    </source>
</reference>
<proteinExistence type="predicted"/>
<reference evidence="2 3" key="1">
    <citation type="submission" date="2014-08" db="EMBL/GenBank/DDBJ databases">
        <authorList>
            <person name="den Bakker H.C."/>
        </authorList>
    </citation>
    <scope>NUCLEOTIDE SEQUENCE [LARGE SCALE GENOMIC DNA]</scope>
    <source>
        <strain evidence="2 3">DSM 18334</strain>
    </source>
</reference>
<protein>
    <submittedName>
        <fullName evidence="2">Monooxygenase</fullName>
    </submittedName>
</protein>
<evidence type="ECO:0000259" key="1">
    <source>
        <dbReference type="PROSITE" id="PS51725"/>
    </source>
</evidence>